<protein>
    <submittedName>
        <fullName evidence="1">Uncharacterized protein</fullName>
    </submittedName>
</protein>
<name>A0ABM9YN97_ACIRA</name>
<reference evidence="1 2" key="1">
    <citation type="submission" date="2009-07" db="EMBL/GenBank/DDBJ databases">
        <authorList>
            <person name="Madupu R."/>
            <person name="Durkin A.S."/>
            <person name="Torralba M."/>
            <person name="Methe B."/>
            <person name="Sutton G.G."/>
            <person name="Strausberg R.L."/>
            <person name="Nelson K.E."/>
        </authorList>
    </citation>
    <scope>NUCLEOTIDE SEQUENCE [LARGE SCALE GENOMIC DNA]</scope>
    <source>
        <strain evidence="1 2">SK82</strain>
    </source>
</reference>
<keyword evidence="2" id="KW-1185">Reference proteome</keyword>
<comment type="caution">
    <text evidence="1">The sequence shown here is derived from an EMBL/GenBank/DDBJ whole genome shotgun (WGS) entry which is preliminary data.</text>
</comment>
<dbReference type="Proteomes" id="UP000018419">
    <property type="component" value="Unassembled WGS sequence"/>
</dbReference>
<organism evidence="1 2">
    <name type="scientific">Acinetobacter radioresistens SK82</name>
    <dbReference type="NCBI Taxonomy" id="596318"/>
    <lineage>
        <taxon>Bacteria</taxon>
        <taxon>Pseudomonadati</taxon>
        <taxon>Pseudomonadota</taxon>
        <taxon>Gammaproteobacteria</taxon>
        <taxon>Moraxellales</taxon>
        <taxon>Moraxellaceae</taxon>
        <taxon>Acinetobacter</taxon>
    </lineage>
</organism>
<gene>
    <name evidence="1" type="ORF">ACIRA0001_2625</name>
</gene>
<accession>A0ABM9YN97</accession>
<dbReference type="EMBL" id="ACVR01000038">
    <property type="protein sequence ID" value="EET82471.1"/>
    <property type="molecule type" value="Genomic_DNA"/>
</dbReference>
<evidence type="ECO:0000313" key="2">
    <source>
        <dbReference type="Proteomes" id="UP000018419"/>
    </source>
</evidence>
<proteinExistence type="predicted"/>
<evidence type="ECO:0000313" key="1">
    <source>
        <dbReference type="EMBL" id="EET82471.1"/>
    </source>
</evidence>
<sequence>MIEAGPQRAQGSLLLRTDQGNTYSKHGFITLLNSQIVTERWVEPIYLNP</sequence>